<accession>A0A3B3SSD8</accession>
<dbReference type="InterPro" id="IPR036397">
    <property type="entry name" value="RNaseH_sf"/>
</dbReference>
<dbReference type="Ensembl" id="ENSPKIT00000013904.1">
    <property type="protein sequence ID" value="ENSPKIP00000033021.1"/>
    <property type="gene ID" value="ENSPKIG00000012892.1"/>
</dbReference>
<keyword evidence="2" id="KW-1185">Reference proteome</keyword>
<dbReference type="Gene3D" id="3.30.420.10">
    <property type="entry name" value="Ribonuclease H-like superfamily/Ribonuclease H"/>
    <property type="match status" value="1"/>
</dbReference>
<proteinExistence type="predicted"/>
<reference evidence="1" key="1">
    <citation type="submission" date="2025-08" db="UniProtKB">
        <authorList>
            <consortium name="Ensembl"/>
        </authorList>
    </citation>
    <scope>IDENTIFICATION</scope>
</reference>
<evidence type="ECO:0008006" key="3">
    <source>
        <dbReference type="Google" id="ProtNLM"/>
    </source>
</evidence>
<reference evidence="1" key="2">
    <citation type="submission" date="2025-09" db="UniProtKB">
        <authorList>
            <consortium name="Ensembl"/>
        </authorList>
    </citation>
    <scope>IDENTIFICATION</scope>
</reference>
<name>A0A3B3SSD8_9TELE</name>
<organism evidence="1 2">
    <name type="scientific">Paramormyrops kingsleyae</name>
    <dbReference type="NCBI Taxonomy" id="1676925"/>
    <lineage>
        <taxon>Eukaryota</taxon>
        <taxon>Metazoa</taxon>
        <taxon>Chordata</taxon>
        <taxon>Craniata</taxon>
        <taxon>Vertebrata</taxon>
        <taxon>Euteleostomi</taxon>
        <taxon>Actinopterygii</taxon>
        <taxon>Neopterygii</taxon>
        <taxon>Teleostei</taxon>
        <taxon>Osteoglossocephala</taxon>
        <taxon>Osteoglossomorpha</taxon>
        <taxon>Osteoglossiformes</taxon>
        <taxon>Mormyridae</taxon>
        <taxon>Paramormyrops</taxon>
    </lineage>
</organism>
<dbReference type="AlphaFoldDB" id="A0A3B3SSD8"/>
<dbReference type="Proteomes" id="UP000261540">
    <property type="component" value="Unplaced"/>
</dbReference>
<dbReference type="GeneTree" id="ENSGT00940000177259"/>
<protein>
    <recommendedName>
        <fullName evidence="3">Tc1-like transposase DDE domain-containing protein</fullName>
    </recommendedName>
</protein>
<sequence>VFQQHKARPHMARVSMDYLRHVEVLLWPARSPDLSPIDHVWDQLERQLRLQDLKGQLQ</sequence>
<evidence type="ECO:0000313" key="2">
    <source>
        <dbReference type="Proteomes" id="UP000261540"/>
    </source>
</evidence>
<evidence type="ECO:0000313" key="1">
    <source>
        <dbReference type="Ensembl" id="ENSPKIP00000033021.1"/>
    </source>
</evidence>
<dbReference type="GO" id="GO:0003676">
    <property type="term" value="F:nucleic acid binding"/>
    <property type="evidence" value="ECO:0007669"/>
    <property type="project" value="InterPro"/>
</dbReference>